<dbReference type="RefSeq" id="WP_120809958.1">
    <property type="nucleotide sequence ID" value="NZ_RBID01000011.1"/>
</dbReference>
<dbReference type="PROSITE" id="PS01284">
    <property type="entry name" value="TNASE_2"/>
    <property type="match status" value="1"/>
</dbReference>
<evidence type="ECO:0000256" key="4">
    <source>
        <dbReference type="SAM" id="SignalP"/>
    </source>
</evidence>
<dbReference type="CDD" id="cd00175">
    <property type="entry name" value="SNc"/>
    <property type="match status" value="1"/>
</dbReference>
<protein>
    <submittedName>
        <fullName evidence="6">Endonuclease YncB(Thermonuclease family)</fullName>
    </submittedName>
</protein>
<dbReference type="InterPro" id="IPR002071">
    <property type="entry name" value="Thermonucl_AS"/>
</dbReference>
<dbReference type="EMBL" id="RBID01000011">
    <property type="protein sequence ID" value="RKQ61353.1"/>
    <property type="molecule type" value="Genomic_DNA"/>
</dbReference>
<keyword evidence="3" id="KW-0378">Hydrolase</keyword>
<feature type="chain" id="PRO_5019870257" evidence="4">
    <location>
        <begin position="18"/>
        <end position="234"/>
    </location>
</feature>
<reference evidence="6 7" key="1">
    <citation type="submission" date="2018-10" db="EMBL/GenBank/DDBJ databases">
        <title>Genomic Encyclopedia of Type Strains, Phase IV (KMG-IV): sequencing the most valuable type-strain genomes for metagenomic binning, comparative biology and taxonomic classification.</title>
        <authorList>
            <person name="Goeker M."/>
        </authorList>
    </citation>
    <scope>NUCLEOTIDE SEQUENCE [LARGE SCALE GENOMIC DNA]</scope>
    <source>
        <strain evidence="6 7">DSM 3303</strain>
    </source>
</reference>
<dbReference type="PROSITE" id="PS01123">
    <property type="entry name" value="TNASE_1"/>
    <property type="match status" value="1"/>
</dbReference>
<dbReference type="Proteomes" id="UP000279384">
    <property type="component" value="Unassembled WGS sequence"/>
</dbReference>
<dbReference type="GO" id="GO:0004519">
    <property type="term" value="F:endonuclease activity"/>
    <property type="evidence" value="ECO:0007669"/>
    <property type="project" value="UniProtKB-KW"/>
</dbReference>
<dbReference type="InterPro" id="IPR016071">
    <property type="entry name" value="Staphylococal_nuclease_OB-fold"/>
</dbReference>
<keyword evidence="4" id="KW-0732">Signal</keyword>
<evidence type="ECO:0000313" key="6">
    <source>
        <dbReference type="EMBL" id="RKQ61353.1"/>
    </source>
</evidence>
<organism evidence="6 7">
    <name type="scientific">Vogesella indigofera</name>
    <name type="common">Pseudomonas indigofera</name>
    <dbReference type="NCBI Taxonomy" id="45465"/>
    <lineage>
        <taxon>Bacteria</taxon>
        <taxon>Pseudomonadati</taxon>
        <taxon>Pseudomonadota</taxon>
        <taxon>Betaproteobacteria</taxon>
        <taxon>Neisseriales</taxon>
        <taxon>Chromobacteriaceae</taxon>
        <taxon>Vogesella</taxon>
    </lineage>
</organism>
<gene>
    <name evidence="6" type="ORF">C8E02_1124</name>
</gene>
<dbReference type="Pfam" id="PF05901">
    <property type="entry name" value="Excalibur"/>
    <property type="match status" value="1"/>
</dbReference>
<dbReference type="PROSITE" id="PS50830">
    <property type="entry name" value="TNASE_3"/>
    <property type="match status" value="1"/>
</dbReference>
<dbReference type="GO" id="GO:0016787">
    <property type="term" value="F:hydrolase activity"/>
    <property type="evidence" value="ECO:0007669"/>
    <property type="project" value="UniProtKB-KW"/>
</dbReference>
<keyword evidence="1" id="KW-0540">Nuclease</keyword>
<proteinExistence type="predicted"/>
<keyword evidence="2 6" id="KW-0255">Endonuclease</keyword>
<dbReference type="InterPro" id="IPR035437">
    <property type="entry name" value="SNase_OB-fold_sf"/>
</dbReference>
<evidence type="ECO:0000259" key="5">
    <source>
        <dbReference type="PROSITE" id="PS50830"/>
    </source>
</evidence>
<feature type="domain" description="TNase-like" evidence="5">
    <location>
        <begin position="18"/>
        <end position="139"/>
    </location>
</feature>
<comment type="caution">
    <text evidence="6">The sequence shown here is derived from an EMBL/GenBank/DDBJ whole genome shotgun (WGS) entry which is preliminary data.</text>
</comment>
<dbReference type="PANTHER" id="PTHR12302:SF3">
    <property type="entry name" value="SERINE_THREONINE-PROTEIN KINASE 31"/>
    <property type="match status" value="1"/>
</dbReference>
<evidence type="ECO:0000256" key="2">
    <source>
        <dbReference type="ARBA" id="ARBA00022759"/>
    </source>
</evidence>
<dbReference type="SUPFAM" id="SSF50199">
    <property type="entry name" value="Staphylococcal nuclease"/>
    <property type="match status" value="1"/>
</dbReference>
<dbReference type="PANTHER" id="PTHR12302">
    <property type="entry name" value="EBNA2 BINDING PROTEIN P100"/>
    <property type="match status" value="1"/>
</dbReference>
<dbReference type="InterPro" id="IPR008613">
    <property type="entry name" value="Excalibur_Ca-bd_domain"/>
</dbReference>
<evidence type="ECO:0000256" key="1">
    <source>
        <dbReference type="ARBA" id="ARBA00022722"/>
    </source>
</evidence>
<name>A0A495BMU2_VOGIN</name>
<feature type="signal peptide" evidence="4">
    <location>
        <begin position="1"/>
        <end position="17"/>
    </location>
</feature>
<dbReference type="GO" id="GO:0003676">
    <property type="term" value="F:nucleic acid binding"/>
    <property type="evidence" value="ECO:0007669"/>
    <property type="project" value="InterPro"/>
</dbReference>
<evidence type="ECO:0000313" key="7">
    <source>
        <dbReference type="Proteomes" id="UP000279384"/>
    </source>
</evidence>
<evidence type="ECO:0000256" key="3">
    <source>
        <dbReference type="ARBA" id="ARBA00022801"/>
    </source>
</evidence>
<dbReference type="AlphaFoldDB" id="A0A495BMU2"/>
<dbReference type="Gene3D" id="2.40.50.90">
    <property type="match status" value="1"/>
</dbReference>
<dbReference type="Pfam" id="PF00565">
    <property type="entry name" value="SNase"/>
    <property type="match status" value="1"/>
</dbReference>
<dbReference type="SMART" id="SM00318">
    <property type="entry name" value="SNc"/>
    <property type="match status" value="1"/>
</dbReference>
<accession>A0A495BMU2</accession>
<sequence length="234" mass="25619">MKLLSILSFVFAANVMAADISCKVVGVSDGDTLTCLAAGNQSIKVRLAQIDAPEKNQPFGEKSKQALSAMVYGKQVVLQPETRDRYGRTVAKVFVGDLDVNRQQLRKGMAWVYRQYSRDSGYDGAEAFAKSYGTGLWADPNPVAPWVWRHEKRQMPAASAPSRPIALPAPSAPASSVPDPILKPRRSAAGFSCSGKEHCSQMVSCEEAKYYLRYCPNVKIDGDHDGVPCEKMCR</sequence>